<protein>
    <submittedName>
        <fullName evidence="3">DUF2059 domain-containing protein</fullName>
    </submittedName>
</protein>
<feature type="chain" id="PRO_5016913568" evidence="1">
    <location>
        <begin position="20"/>
        <end position="134"/>
    </location>
</feature>
<dbReference type="OrthoDB" id="1143459at2"/>
<organism evidence="3 4">
    <name type="scientific">Flavobacterium arcticum</name>
    <dbReference type="NCBI Taxonomy" id="1784713"/>
    <lineage>
        <taxon>Bacteria</taxon>
        <taxon>Pseudomonadati</taxon>
        <taxon>Bacteroidota</taxon>
        <taxon>Flavobacteriia</taxon>
        <taxon>Flavobacteriales</taxon>
        <taxon>Flavobacteriaceae</taxon>
        <taxon>Flavobacterium</taxon>
    </lineage>
</organism>
<feature type="domain" description="DUF2059" evidence="2">
    <location>
        <begin position="77"/>
        <end position="126"/>
    </location>
</feature>
<feature type="signal peptide" evidence="1">
    <location>
        <begin position="1"/>
        <end position="19"/>
    </location>
</feature>
<dbReference type="Pfam" id="PF09832">
    <property type="entry name" value="DUF2059"/>
    <property type="match status" value="1"/>
</dbReference>
<dbReference type="InterPro" id="IPR018637">
    <property type="entry name" value="DUF2059"/>
</dbReference>
<dbReference type="RefSeq" id="WP_114678032.1">
    <property type="nucleotide sequence ID" value="NZ_CP031188.1"/>
</dbReference>
<proteinExistence type="predicted"/>
<sequence>MKKLFFAFAFILIAQLGFAQDAAFKADVKKLLDLSGATGQMDVAKKQVISMVPADKQEAFTKEFEASLQPVLEIQQNFYLTEFTHDEVKQIIKFYESPAGKKMAQKAAKLTEVTMPIIQEWSMELQGIIMKYQG</sequence>
<reference evidence="3 4" key="1">
    <citation type="submission" date="2018-07" db="EMBL/GenBank/DDBJ databases">
        <title>Complete genome sequence of Flavobacterium arcticum type strain SM1502T.</title>
        <authorList>
            <person name="Li Y."/>
            <person name="Li D.-D."/>
        </authorList>
    </citation>
    <scope>NUCLEOTIDE SEQUENCE [LARGE SCALE GENOMIC DNA]</scope>
    <source>
        <strain evidence="3 4">SM1502</strain>
    </source>
</reference>
<accession>A0A345HCG4</accession>
<dbReference type="KEGG" id="fat:DVK85_08520"/>
<evidence type="ECO:0000313" key="4">
    <source>
        <dbReference type="Proteomes" id="UP000253951"/>
    </source>
</evidence>
<keyword evidence="1" id="KW-0732">Signal</keyword>
<evidence type="ECO:0000259" key="2">
    <source>
        <dbReference type="Pfam" id="PF09832"/>
    </source>
</evidence>
<gene>
    <name evidence="3" type="ORF">DVK85_08520</name>
</gene>
<dbReference type="EMBL" id="CP031188">
    <property type="protein sequence ID" value="AXG74274.1"/>
    <property type="molecule type" value="Genomic_DNA"/>
</dbReference>
<name>A0A345HCG4_9FLAO</name>
<dbReference type="Proteomes" id="UP000253951">
    <property type="component" value="Chromosome"/>
</dbReference>
<keyword evidence="4" id="KW-1185">Reference proteome</keyword>
<evidence type="ECO:0000313" key="3">
    <source>
        <dbReference type="EMBL" id="AXG74274.1"/>
    </source>
</evidence>
<dbReference type="AlphaFoldDB" id="A0A345HCG4"/>
<evidence type="ECO:0000256" key="1">
    <source>
        <dbReference type="SAM" id="SignalP"/>
    </source>
</evidence>